<dbReference type="Pfam" id="PF21783">
    <property type="entry name" value="YNCE"/>
    <property type="match status" value="1"/>
</dbReference>
<dbReference type="NCBIfam" id="TIGR02276">
    <property type="entry name" value="beta_rpt_yvtn"/>
    <property type="match status" value="1"/>
</dbReference>
<dbReference type="InterPro" id="IPR011048">
    <property type="entry name" value="Haem_d1_sf"/>
</dbReference>
<accession>A0ABM7XBH8</accession>
<reference evidence="5" key="1">
    <citation type="journal article" date="2022" name="Int. J. Syst. Evol. Microbiol.">
        <title>Anaeromyxobacter oryzae sp. nov., Anaeromyxobacter diazotrophicus sp. nov. and Anaeromyxobacter paludicola sp. nov., isolated from paddy soils.</title>
        <authorList>
            <person name="Itoh H."/>
            <person name="Xu Z."/>
            <person name="Mise K."/>
            <person name="Masuda Y."/>
            <person name="Ushijima N."/>
            <person name="Hayakawa C."/>
            <person name="Shiratori Y."/>
            <person name="Senoo K."/>
        </authorList>
    </citation>
    <scope>NUCLEOTIDE SEQUENCE [LARGE SCALE GENOMIC DNA]</scope>
    <source>
        <strain evidence="5">Red630</strain>
    </source>
</reference>
<dbReference type="Gene3D" id="2.130.10.10">
    <property type="entry name" value="YVTN repeat-like/Quinoprotein amine dehydrogenase"/>
    <property type="match status" value="3"/>
</dbReference>
<keyword evidence="1 2" id="KW-0732">Signal</keyword>
<feature type="chain" id="PRO_5045551897" description="YNCE-like beta-propeller domain-containing protein" evidence="2">
    <location>
        <begin position="19"/>
        <end position="468"/>
    </location>
</feature>
<dbReference type="PANTHER" id="PTHR47197:SF3">
    <property type="entry name" value="DIHYDRO-HEME D1 DEHYDROGENASE"/>
    <property type="match status" value="1"/>
</dbReference>
<dbReference type="InterPro" id="IPR048433">
    <property type="entry name" value="YNCE-like_beta-prop"/>
</dbReference>
<evidence type="ECO:0000259" key="3">
    <source>
        <dbReference type="Pfam" id="PF21783"/>
    </source>
</evidence>
<feature type="signal peptide" evidence="2">
    <location>
        <begin position="1"/>
        <end position="18"/>
    </location>
</feature>
<dbReference type="SUPFAM" id="SSF51004">
    <property type="entry name" value="C-terminal (heme d1) domain of cytochrome cd1-nitrite reductase"/>
    <property type="match status" value="1"/>
</dbReference>
<dbReference type="RefSeq" id="WP_248340987.1">
    <property type="nucleotide sequence ID" value="NZ_AP025592.1"/>
</dbReference>
<organism evidence="4 5">
    <name type="scientific">Anaeromyxobacter paludicola</name>
    <dbReference type="NCBI Taxonomy" id="2918171"/>
    <lineage>
        <taxon>Bacteria</taxon>
        <taxon>Pseudomonadati</taxon>
        <taxon>Myxococcota</taxon>
        <taxon>Myxococcia</taxon>
        <taxon>Myxococcales</taxon>
        <taxon>Cystobacterineae</taxon>
        <taxon>Anaeromyxobacteraceae</taxon>
        <taxon>Anaeromyxobacter</taxon>
    </lineage>
</organism>
<dbReference type="EMBL" id="AP025592">
    <property type="protein sequence ID" value="BDG09224.1"/>
    <property type="molecule type" value="Genomic_DNA"/>
</dbReference>
<sequence length="468" mass="50366">MRWSLLACTLALAGCALAGRPPVSAPPLDGEGQLYVYLLPLAHEAGRLSFQIDGAAALLESGEAIPLTVLGPEVGGAEQPAPERLLAQGRLPRGKYVGLALTLSRPRLQSPEGRTDLLLEANPSRADVGFELRSGQALALEVSLDVATSLEAGFRFDPRFHAAVPALTPVALVGACVNTRSNDLTLFDLRTKRIGGYVALGQSPYGLALDAASSRAYVALGGEDRLEVLDLTRADRVAQIALRAGDEPRELVLLPDRRTLLVVNFRSRTASFVDGFSTMELGRADVGEAPWSVLLLRSGNRAVVVNRRSNSLSVIDLASRTVVATIPTDPEPLFAQTSRDGTRLYVIHAGSPYMIEYALPTFALTRRILVGLGATGVEVDSRTDLVYVARGGDPRIQVFDPFSMLPVDTFELPGWVSRMAIDAVQDQLFALMPGKRAVAVLDLTSRRLLSTIDVADDPYEVKLATERY</sequence>
<gene>
    <name evidence="4" type="ORF">AMPC_23370</name>
</gene>
<dbReference type="InterPro" id="IPR051200">
    <property type="entry name" value="Host-pathogen_enzymatic-act"/>
</dbReference>
<proteinExistence type="predicted"/>
<evidence type="ECO:0000313" key="4">
    <source>
        <dbReference type="EMBL" id="BDG09224.1"/>
    </source>
</evidence>
<protein>
    <recommendedName>
        <fullName evidence="3">YNCE-like beta-propeller domain-containing protein</fullName>
    </recommendedName>
</protein>
<dbReference type="InterPro" id="IPR015943">
    <property type="entry name" value="WD40/YVTN_repeat-like_dom_sf"/>
</dbReference>
<name>A0ABM7XBH8_9BACT</name>
<evidence type="ECO:0000256" key="1">
    <source>
        <dbReference type="ARBA" id="ARBA00022729"/>
    </source>
</evidence>
<dbReference type="PANTHER" id="PTHR47197">
    <property type="entry name" value="PROTEIN NIRF"/>
    <property type="match status" value="1"/>
</dbReference>
<evidence type="ECO:0000256" key="2">
    <source>
        <dbReference type="SAM" id="SignalP"/>
    </source>
</evidence>
<keyword evidence="5" id="KW-1185">Reference proteome</keyword>
<feature type="domain" description="YNCE-like beta-propeller" evidence="3">
    <location>
        <begin position="187"/>
        <end position="377"/>
    </location>
</feature>
<dbReference type="InterPro" id="IPR011964">
    <property type="entry name" value="YVTN_b-propeller_repeat"/>
</dbReference>
<evidence type="ECO:0000313" key="5">
    <source>
        <dbReference type="Proteomes" id="UP001162734"/>
    </source>
</evidence>
<dbReference type="PROSITE" id="PS51257">
    <property type="entry name" value="PROKAR_LIPOPROTEIN"/>
    <property type="match status" value="1"/>
</dbReference>
<dbReference type="Proteomes" id="UP001162734">
    <property type="component" value="Chromosome"/>
</dbReference>